<dbReference type="RefSeq" id="WP_119818625.1">
    <property type="nucleotide sequence ID" value="NZ_CP025066.1"/>
</dbReference>
<dbReference type="InterPro" id="IPR055536">
    <property type="entry name" value="DUF7112"/>
</dbReference>
<name>A0A343TKP6_9EURY</name>
<evidence type="ECO:0000313" key="1">
    <source>
        <dbReference type="EMBL" id="AUX09668.1"/>
    </source>
</evidence>
<dbReference type="OrthoDB" id="198318at2157"/>
<protein>
    <submittedName>
        <fullName evidence="1">Uncharacterized protein</fullName>
    </submittedName>
</protein>
<dbReference type="KEGG" id="hdf:AArcSl_2043"/>
<reference evidence="2" key="1">
    <citation type="submission" date="2017-11" db="EMBL/GenBank/DDBJ databases">
        <title>Phenotypic and genomic properties of facultatively anaerobic sulfur-reducing natronoarchaea from hypersaline soda lakes.</title>
        <authorList>
            <person name="Sorokin D.Y."/>
            <person name="Kublanov I.V."/>
            <person name="Roman P."/>
            <person name="Sinninghe Damste J.S."/>
            <person name="Golyshin P.N."/>
            <person name="Rojo D."/>
            <person name="Ciordia S."/>
            <person name="Mena M.D.C."/>
            <person name="Ferrer M."/>
            <person name="Messina E."/>
            <person name="Smedile F."/>
            <person name="La Spada G."/>
            <person name="La Cono V."/>
            <person name="Yakimov M.M."/>
        </authorList>
    </citation>
    <scope>NUCLEOTIDE SEQUENCE [LARGE SCALE GENOMIC DNA]</scope>
    <source>
        <strain evidence="2">AArc-Sl</strain>
    </source>
</reference>
<dbReference type="Pfam" id="PF23424">
    <property type="entry name" value="DUF7112"/>
    <property type="match status" value="1"/>
</dbReference>
<evidence type="ECO:0000313" key="2">
    <source>
        <dbReference type="Proteomes" id="UP000263012"/>
    </source>
</evidence>
<gene>
    <name evidence="1" type="ORF">AArcSl_2043</name>
</gene>
<dbReference type="GeneID" id="37878394"/>
<accession>A0A343TKP6</accession>
<sequence>MPDRLPSDADAVSTTRAHVDRFGGTRRRCVRLGEELDVSDGDLVRLVLDRKTYHSRVHADANGLLLRGAYENRRLARSPTEGDNELRAWLEEVGKQPGDSLEVDEVVAGELYGLRIPGSRTVYSVTRGPASSLSEIARDLDG</sequence>
<dbReference type="Proteomes" id="UP000263012">
    <property type="component" value="Chromosome"/>
</dbReference>
<dbReference type="EMBL" id="CP025066">
    <property type="protein sequence ID" value="AUX09668.1"/>
    <property type="molecule type" value="Genomic_DNA"/>
</dbReference>
<keyword evidence="2" id="KW-1185">Reference proteome</keyword>
<dbReference type="AlphaFoldDB" id="A0A343TKP6"/>
<organism evidence="1 2">
    <name type="scientific">Halalkaliarchaeum desulfuricum</name>
    <dbReference type="NCBI Taxonomy" id="2055893"/>
    <lineage>
        <taxon>Archaea</taxon>
        <taxon>Methanobacteriati</taxon>
        <taxon>Methanobacteriota</taxon>
        <taxon>Stenosarchaea group</taxon>
        <taxon>Halobacteria</taxon>
        <taxon>Halobacteriales</taxon>
        <taxon>Haloferacaceae</taxon>
        <taxon>Halalkaliarchaeum</taxon>
    </lineage>
</organism>
<proteinExistence type="predicted"/>